<evidence type="ECO:0000313" key="2">
    <source>
        <dbReference type="EMBL" id="CAG1834959.1"/>
    </source>
</evidence>
<sequence length="176" mass="19420">MIETKKGHRHCKTWFQTLKYEEVGRGLIHATSFAVSLSTARLRKLPSSTTICTGRNPSPLATAISTSLISARNSSNSTVPLPSRSNRPKRPRWSCRSSSRLGPVSSTPKWVSRTRRLISSFAISAYVSRPSWSMSRLANRSSTDPLKAPSSSTNSRMVDPSNISTLIFALPKQTRT</sequence>
<feature type="region of interest" description="Disordered" evidence="1">
    <location>
        <begin position="137"/>
        <end position="157"/>
    </location>
</feature>
<feature type="compositionally biased region" description="Polar residues" evidence="1">
    <location>
        <begin position="73"/>
        <end position="85"/>
    </location>
</feature>
<dbReference type="AlphaFoldDB" id="A0A8D6ZTN7"/>
<feature type="compositionally biased region" description="Polar residues" evidence="1">
    <location>
        <begin position="95"/>
        <end position="107"/>
    </location>
</feature>
<evidence type="ECO:0000256" key="1">
    <source>
        <dbReference type="SAM" id="MobiDB-lite"/>
    </source>
</evidence>
<protein>
    <submittedName>
        <fullName evidence="2">(wild Malaysian banana) hypothetical protein</fullName>
    </submittedName>
</protein>
<gene>
    <name evidence="2" type="ORF">GSMUA_230640.1</name>
</gene>
<organism evidence="2">
    <name type="scientific">Musa acuminata subsp. malaccensis</name>
    <name type="common">Wild banana</name>
    <name type="synonym">Musa malaccensis</name>
    <dbReference type="NCBI Taxonomy" id="214687"/>
    <lineage>
        <taxon>Eukaryota</taxon>
        <taxon>Viridiplantae</taxon>
        <taxon>Streptophyta</taxon>
        <taxon>Embryophyta</taxon>
        <taxon>Tracheophyta</taxon>
        <taxon>Spermatophyta</taxon>
        <taxon>Magnoliopsida</taxon>
        <taxon>Liliopsida</taxon>
        <taxon>Zingiberales</taxon>
        <taxon>Musaceae</taxon>
        <taxon>Musa</taxon>
    </lineage>
</organism>
<name>A0A8D6ZTN7_MUSAM</name>
<reference evidence="2" key="1">
    <citation type="submission" date="2021-03" db="EMBL/GenBank/DDBJ databases">
        <authorList>
            <consortium name="Genoscope - CEA"/>
            <person name="William W."/>
        </authorList>
    </citation>
    <scope>NUCLEOTIDE SEQUENCE</scope>
    <source>
        <strain evidence="2">Doubled-haploid Pahang</strain>
    </source>
</reference>
<feature type="region of interest" description="Disordered" evidence="1">
    <location>
        <begin position="73"/>
        <end position="107"/>
    </location>
</feature>
<dbReference type="EMBL" id="HG996474">
    <property type="protein sequence ID" value="CAG1834959.1"/>
    <property type="molecule type" value="Genomic_DNA"/>
</dbReference>
<accession>A0A8D6ZTN7</accession>
<proteinExistence type="predicted"/>